<dbReference type="Proteomes" id="UP001320706">
    <property type="component" value="Unassembled WGS sequence"/>
</dbReference>
<keyword evidence="2" id="KW-1185">Reference proteome</keyword>
<comment type="caution">
    <text evidence="1">The sequence shown here is derived from an EMBL/GenBank/DDBJ whole genome shotgun (WGS) entry which is preliminary data.</text>
</comment>
<name>A0ACC3SHC6_9PEZI</name>
<proteinExistence type="predicted"/>
<evidence type="ECO:0000313" key="2">
    <source>
        <dbReference type="Proteomes" id="UP001320706"/>
    </source>
</evidence>
<gene>
    <name evidence="1" type="ORF">M8818_002563</name>
</gene>
<protein>
    <submittedName>
        <fullName evidence="1">Uncharacterized protein</fullName>
    </submittedName>
</protein>
<sequence>MGDETRISPYNLADCKNTTDDALQNYLNSIKIKQSHYYTDVKLALGYTAVIISAITFAFDYKLGFEKTKYWTAAAVVVYFLLNGAFTYWIWAVEKGVVFLGSWKGKQVGSPGTLPLLVRKAYMLDQLVISSKTDKSDPTYHLTARFDAKESQIAAPFMQWFTADGYFVAKPFQQWLASSIPVIGEADPKNAAADNADSAAASTDGLATGSSKESGKKASRRKG</sequence>
<dbReference type="EMBL" id="JAMKPW020000011">
    <property type="protein sequence ID" value="KAK8213265.1"/>
    <property type="molecule type" value="Genomic_DNA"/>
</dbReference>
<evidence type="ECO:0000313" key="1">
    <source>
        <dbReference type="EMBL" id="KAK8213265.1"/>
    </source>
</evidence>
<organism evidence="1 2">
    <name type="scientific">Zalaria obscura</name>
    <dbReference type="NCBI Taxonomy" id="2024903"/>
    <lineage>
        <taxon>Eukaryota</taxon>
        <taxon>Fungi</taxon>
        <taxon>Dikarya</taxon>
        <taxon>Ascomycota</taxon>
        <taxon>Pezizomycotina</taxon>
        <taxon>Dothideomycetes</taxon>
        <taxon>Dothideomycetidae</taxon>
        <taxon>Dothideales</taxon>
        <taxon>Zalariaceae</taxon>
        <taxon>Zalaria</taxon>
    </lineage>
</organism>
<reference evidence="1" key="1">
    <citation type="submission" date="2024-02" db="EMBL/GenBank/DDBJ databases">
        <title>Metagenome Assembled Genome of Zalaria obscura JY119.</title>
        <authorList>
            <person name="Vighnesh L."/>
            <person name="Jagadeeshwari U."/>
            <person name="Venkata Ramana C."/>
            <person name="Sasikala C."/>
        </authorList>
    </citation>
    <scope>NUCLEOTIDE SEQUENCE</scope>
    <source>
        <strain evidence="1">JY119</strain>
    </source>
</reference>
<accession>A0ACC3SHC6</accession>